<dbReference type="GO" id="GO:0007165">
    <property type="term" value="P:signal transduction"/>
    <property type="evidence" value="ECO:0007669"/>
    <property type="project" value="UniProtKB-KW"/>
</dbReference>
<dbReference type="Pfam" id="PF00672">
    <property type="entry name" value="HAMP"/>
    <property type="match status" value="1"/>
</dbReference>
<evidence type="ECO:0000259" key="12">
    <source>
        <dbReference type="PROSITE" id="PS50885"/>
    </source>
</evidence>
<evidence type="ECO:0000256" key="3">
    <source>
        <dbReference type="ARBA" id="ARBA00022692"/>
    </source>
</evidence>
<dbReference type="PANTHER" id="PTHR32089:SF112">
    <property type="entry name" value="LYSOZYME-LIKE PROTEIN-RELATED"/>
    <property type="match status" value="1"/>
</dbReference>
<feature type="region of interest" description="Disordered" evidence="9">
    <location>
        <begin position="271"/>
        <end position="291"/>
    </location>
</feature>
<gene>
    <name evidence="13" type="ORF">DES38_11318</name>
</gene>
<feature type="transmembrane region" description="Helical" evidence="10">
    <location>
        <begin position="188"/>
        <end position="209"/>
    </location>
</feature>
<evidence type="ECO:0000256" key="1">
    <source>
        <dbReference type="ARBA" id="ARBA00004651"/>
    </source>
</evidence>
<evidence type="ECO:0000313" key="13">
    <source>
        <dbReference type="EMBL" id="PXW88287.1"/>
    </source>
</evidence>
<dbReference type="PROSITE" id="PS50885">
    <property type="entry name" value="HAMP"/>
    <property type="match status" value="1"/>
</dbReference>
<evidence type="ECO:0000256" key="9">
    <source>
        <dbReference type="SAM" id="MobiDB-lite"/>
    </source>
</evidence>
<evidence type="ECO:0000256" key="8">
    <source>
        <dbReference type="PROSITE-ProRule" id="PRU00284"/>
    </source>
</evidence>
<sequence length="571" mass="61367">MRSIKQKMMMFFSVLTLVIVLSISLLGFYFSSKQMEEMFLDQSLTHTLTSAEMLLDKEVGTFTEANSTLTTETGAEADDLNAELDALEGSLDSVFTVFDYNDTFTRVATSITDDGERIVGTALTSDQVIEALENKQTYIGEADILGTSYYTAYQPIVEDDVVIGALFTGALKSEVDGLIGGYLDRLQGIFLIVGVLALAVMLVAVYFVAQSIAGPITKLTQTATKLGDFDLTEDVPEHLTTKRDEVGEIALAFSHTLVKLRQMVRDLRQASESVHDSSETLSTNASQTSQASNDVAHAMNEVASGAQTQAQSIDEGSLKAHDLGKHIETNQGHMRALNEANASVESAVTGGLTGSERLLKSSKESEKQTKAIEQSIGKTNASANDISKASQMIAAVAEQTNLLALNAAIEAARAGEAGKGFAVVADEIRKLAEESTRSTTEIDTIVAELQTNAQNAVTNMQAVLDSYQNQATEVAQNKQNYQVIQTAMETSRREVEALTVNSDTMAVNKDEIIGILETLAQIAEENASSTEEVSASVEEQAASIDEISSASASLVQLSKDLDQLVLQFKND</sequence>
<dbReference type="SMART" id="SM00304">
    <property type="entry name" value="HAMP"/>
    <property type="match status" value="1"/>
</dbReference>
<dbReference type="RefSeq" id="WP_170114385.1">
    <property type="nucleotide sequence ID" value="NZ_QJJR01000013.1"/>
</dbReference>
<dbReference type="PROSITE" id="PS50111">
    <property type="entry name" value="CHEMOTAXIS_TRANSDUC_2"/>
    <property type="match status" value="1"/>
</dbReference>
<dbReference type="Gene3D" id="1.10.287.950">
    <property type="entry name" value="Methyl-accepting chemotaxis protein"/>
    <property type="match status" value="1"/>
</dbReference>
<dbReference type="AlphaFoldDB" id="A0A2V3W1X4"/>
<feature type="domain" description="HAMP" evidence="12">
    <location>
        <begin position="210"/>
        <end position="265"/>
    </location>
</feature>
<dbReference type="CDD" id="cd06225">
    <property type="entry name" value="HAMP"/>
    <property type="match status" value="1"/>
</dbReference>
<comment type="caution">
    <text evidence="13">The sequence shown here is derived from an EMBL/GenBank/DDBJ whole genome shotgun (WGS) entry which is preliminary data.</text>
</comment>
<evidence type="ECO:0000256" key="10">
    <source>
        <dbReference type="SAM" id="Phobius"/>
    </source>
</evidence>
<accession>A0A2V3W1X4</accession>
<keyword evidence="6 8" id="KW-0807">Transducer</keyword>
<dbReference type="InterPro" id="IPR003660">
    <property type="entry name" value="HAMP_dom"/>
</dbReference>
<evidence type="ECO:0000259" key="11">
    <source>
        <dbReference type="PROSITE" id="PS50111"/>
    </source>
</evidence>
<keyword evidence="4 10" id="KW-1133">Transmembrane helix</keyword>
<evidence type="ECO:0000256" key="4">
    <source>
        <dbReference type="ARBA" id="ARBA00022989"/>
    </source>
</evidence>
<feature type="domain" description="Methyl-accepting transducer" evidence="11">
    <location>
        <begin position="284"/>
        <end position="541"/>
    </location>
</feature>
<comment type="similarity">
    <text evidence="7">Belongs to the methyl-accepting chemotaxis (MCP) protein family.</text>
</comment>
<dbReference type="SUPFAM" id="SSF103190">
    <property type="entry name" value="Sensory domain-like"/>
    <property type="match status" value="1"/>
</dbReference>
<reference evidence="13 14" key="1">
    <citation type="submission" date="2018-05" db="EMBL/GenBank/DDBJ databases">
        <title>Genomic Encyclopedia of Type Strains, Phase IV (KMG-IV): sequencing the most valuable type-strain genomes for metagenomic binning, comparative biology and taxonomic classification.</title>
        <authorList>
            <person name="Goeker M."/>
        </authorList>
    </citation>
    <scope>NUCLEOTIDE SEQUENCE [LARGE SCALE GENOMIC DNA]</scope>
    <source>
        <strain evidence="13 14">DSM 22440</strain>
    </source>
</reference>
<dbReference type="PANTHER" id="PTHR32089">
    <property type="entry name" value="METHYL-ACCEPTING CHEMOTAXIS PROTEIN MCPB"/>
    <property type="match status" value="1"/>
</dbReference>
<proteinExistence type="inferred from homology"/>
<dbReference type="Proteomes" id="UP000247922">
    <property type="component" value="Unassembled WGS sequence"/>
</dbReference>
<dbReference type="InterPro" id="IPR033463">
    <property type="entry name" value="sCache_3"/>
</dbReference>
<dbReference type="SMART" id="SM00283">
    <property type="entry name" value="MA"/>
    <property type="match status" value="1"/>
</dbReference>
<organism evidence="13 14">
    <name type="scientific">Streptohalobacillus salinus</name>
    <dbReference type="NCBI Taxonomy" id="621096"/>
    <lineage>
        <taxon>Bacteria</taxon>
        <taxon>Bacillati</taxon>
        <taxon>Bacillota</taxon>
        <taxon>Bacilli</taxon>
        <taxon>Bacillales</taxon>
        <taxon>Bacillaceae</taxon>
        <taxon>Streptohalobacillus</taxon>
    </lineage>
</organism>
<name>A0A2V3W1X4_9BACI</name>
<evidence type="ECO:0000256" key="6">
    <source>
        <dbReference type="ARBA" id="ARBA00023224"/>
    </source>
</evidence>
<protein>
    <submittedName>
        <fullName evidence="13">Methyl-accepting chemotaxis protein</fullName>
    </submittedName>
</protein>
<evidence type="ECO:0000313" key="14">
    <source>
        <dbReference type="Proteomes" id="UP000247922"/>
    </source>
</evidence>
<keyword evidence="5 10" id="KW-0472">Membrane</keyword>
<evidence type="ECO:0000256" key="5">
    <source>
        <dbReference type="ARBA" id="ARBA00023136"/>
    </source>
</evidence>
<dbReference type="InterPro" id="IPR004089">
    <property type="entry name" value="MCPsignal_dom"/>
</dbReference>
<dbReference type="EMBL" id="QJJR01000013">
    <property type="protein sequence ID" value="PXW88287.1"/>
    <property type="molecule type" value="Genomic_DNA"/>
</dbReference>
<keyword evidence="2" id="KW-1003">Cell membrane</keyword>
<dbReference type="InterPro" id="IPR029151">
    <property type="entry name" value="Sensor-like_sf"/>
</dbReference>
<dbReference type="SUPFAM" id="SSF58104">
    <property type="entry name" value="Methyl-accepting chemotaxis protein (MCP) signaling domain"/>
    <property type="match status" value="1"/>
</dbReference>
<dbReference type="GO" id="GO:0005886">
    <property type="term" value="C:plasma membrane"/>
    <property type="evidence" value="ECO:0007669"/>
    <property type="project" value="UniProtKB-SubCell"/>
</dbReference>
<evidence type="ECO:0000256" key="2">
    <source>
        <dbReference type="ARBA" id="ARBA00022475"/>
    </source>
</evidence>
<dbReference type="Pfam" id="PF00015">
    <property type="entry name" value="MCPsignal"/>
    <property type="match status" value="1"/>
</dbReference>
<dbReference type="Pfam" id="PF17202">
    <property type="entry name" value="sCache_3_3"/>
    <property type="match status" value="1"/>
</dbReference>
<feature type="transmembrane region" description="Helical" evidence="10">
    <location>
        <begin position="12"/>
        <end position="30"/>
    </location>
</feature>
<evidence type="ECO:0000256" key="7">
    <source>
        <dbReference type="ARBA" id="ARBA00029447"/>
    </source>
</evidence>
<comment type="subcellular location">
    <subcellularLocation>
        <location evidence="1">Cell membrane</location>
        <topology evidence="1">Multi-pass membrane protein</topology>
    </subcellularLocation>
</comment>
<keyword evidence="3 10" id="KW-0812">Transmembrane</keyword>
<keyword evidence="14" id="KW-1185">Reference proteome</keyword>
<feature type="compositionally biased region" description="Polar residues" evidence="9">
    <location>
        <begin position="279"/>
        <end position="291"/>
    </location>
</feature>